<dbReference type="EMBL" id="CM001747">
    <property type="protein sequence ID" value="KJB50815.1"/>
    <property type="molecule type" value="Genomic_DNA"/>
</dbReference>
<dbReference type="Gramene" id="KJB50815">
    <property type="protein sequence ID" value="KJB50815"/>
    <property type="gene ID" value="B456_008G188100"/>
</dbReference>
<dbReference type="PANTHER" id="PTHR35831">
    <property type="entry name" value="OS01G0642200 PROTEIN"/>
    <property type="match status" value="1"/>
</dbReference>
<proteinExistence type="predicted"/>
<sequence>MQKTENCIFQEVAMASVKAAGTQLFGQVKKEATDASSKSKPAASKPAAKKAAPKPQEPKKKKGKGGKAATKQ</sequence>
<dbReference type="Proteomes" id="UP000032304">
    <property type="component" value="Chromosome 8"/>
</dbReference>
<accession>A0A0D2U5N1</accession>
<gene>
    <name evidence="2" type="ORF">B456_008G188100</name>
</gene>
<keyword evidence="3" id="KW-1185">Reference proteome</keyword>
<dbReference type="AlphaFoldDB" id="A0A0D2U5N1"/>
<feature type="compositionally biased region" description="Low complexity" evidence="1">
    <location>
        <begin position="35"/>
        <end position="46"/>
    </location>
</feature>
<dbReference type="OMA" id="TENCIFQ"/>
<reference evidence="2 3" key="1">
    <citation type="journal article" date="2012" name="Nature">
        <title>Repeated polyploidization of Gossypium genomes and the evolution of spinnable cotton fibres.</title>
        <authorList>
            <person name="Paterson A.H."/>
            <person name="Wendel J.F."/>
            <person name="Gundlach H."/>
            <person name="Guo H."/>
            <person name="Jenkins J."/>
            <person name="Jin D."/>
            <person name="Llewellyn D."/>
            <person name="Showmaker K.C."/>
            <person name="Shu S."/>
            <person name="Udall J."/>
            <person name="Yoo M.J."/>
            <person name="Byers R."/>
            <person name="Chen W."/>
            <person name="Doron-Faigenboim A."/>
            <person name="Duke M.V."/>
            <person name="Gong L."/>
            <person name="Grimwood J."/>
            <person name="Grover C."/>
            <person name="Grupp K."/>
            <person name="Hu G."/>
            <person name="Lee T.H."/>
            <person name="Li J."/>
            <person name="Lin L."/>
            <person name="Liu T."/>
            <person name="Marler B.S."/>
            <person name="Page J.T."/>
            <person name="Roberts A.W."/>
            <person name="Romanel E."/>
            <person name="Sanders W.S."/>
            <person name="Szadkowski E."/>
            <person name="Tan X."/>
            <person name="Tang H."/>
            <person name="Xu C."/>
            <person name="Wang J."/>
            <person name="Wang Z."/>
            <person name="Zhang D."/>
            <person name="Zhang L."/>
            <person name="Ashrafi H."/>
            <person name="Bedon F."/>
            <person name="Bowers J.E."/>
            <person name="Brubaker C.L."/>
            <person name="Chee P.W."/>
            <person name="Das S."/>
            <person name="Gingle A.R."/>
            <person name="Haigler C.H."/>
            <person name="Harker D."/>
            <person name="Hoffmann L.V."/>
            <person name="Hovav R."/>
            <person name="Jones D.C."/>
            <person name="Lemke C."/>
            <person name="Mansoor S."/>
            <person name="ur Rahman M."/>
            <person name="Rainville L.N."/>
            <person name="Rambani A."/>
            <person name="Reddy U.K."/>
            <person name="Rong J.K."/>
            <person name="Saranga Y."/>
            <person name="Scheffler B.E."/>
            <person name="Scheffler J.A."/>
            <person name="Stelly D.M."/>
            <person name="Triplett B.A."/>
            <person name="Van Deynze A."/>
            <person name="Vaslin M.F."/>
            <person name="Waghmare V.N."/>
            <person name="Walford S.A."/>
            <person name="Wright R.J."/>
            <person name="Zaki E.A."/>
            <person name="Zhang T."/>
            <person name="Dennis E.S."/>
            <person name="Mayer K.F."/>
            <person name="Peterson D.G."/>
            <person name="Rokhsar D.S."/>
            <person name="Wang X."/>
            <person name="Schmutz J."/>
        </authorList>
    </citation>
    <scope>NUCLEOTIDE SEQUENCE [LARGE SCALE GENOMIC DNA]</scope>
</reference>
<protein>
    <submittedName>
        <fullName evidence="2">Uncharacterized protein</fullName>
    </submittedName>
</protein>
<organism evidence="2 3">
    <name type="scientific">Gossypium raimondii</name>
    <name type="common">Peruvian cotton</name>
    <name type="synonym">Gossypium klotzschianum subsp. raimondii</name>
    <dbReference type="NCBI Taxonomy" id="29730"/>
    <lineage>
        <taxon>Eukaryota</taxon>
        <taxon>Viridiplantae</taxon>
        <taxon>Streptophyta</taxon>
        <taxon>Embryophyta</taxon>
        <taxon>Tracheophyta</taxon>
        <taxon>Spermatophyta</taxon>
        <taxon>Magnoliopsida</taxon>
        <taxon>eudicotyledons</taxon>
        <taxon>Gunneridae</taxon>
        <taxon>Pentapetalae</taxon>
        <taxon>rosids</taxon>
        <taxon>malvids</taxon>
        <taxon>Malvales</taxon>
        <taxon>Malvaceae</taxon>
        <taxon>Malvoideae</taxon>
        <taxon>Gossypium</taxon>
    </lineage>
</organism>
<evidence type="ECO:0000313" key="2">
    <source>
        <dbReference type="EMBL" id="KJB50815.1"/>
    </source>
</evidence>
<feature type="region of interest" description="Disordered" evidence="1">
    <location>
        <begin position="28"/>
        <end position="72"/>
    </location>
</feature>
<evidence type="ECO:0000256" key="1">
    <source>
        <dbReference type="SAM" id="MobiDB-lite"/>
    </source>
</evidence>
<name>A0A0D2U5N1_GOSRA</name>
<dbReference type="PANTHER" id="PTHR35831:SF1">
    <property type="match status" value="1"/>
</dbReference>
<evidence type="ECO:0000313" key="3">
    <source>
        <dbReference type="Proteomes" id="UP000032304"/>
    </source>
</evidence>